<evidence type="ECO:0000256" key="11">
    <source>
        <dbReference type="SAM" id="SignalP"/>
    </source>
</evidence>
<dbReference type="OrthoDB" id="782862at2759"/>
<evidence type="ECO:0000256" key="7">
    <source>
        <dbReference type="ARBA" id="ARBA00023288"/>
    </source>
</evidence>
<evidence type="ECO:0000256" key="4">
    <source>
        <dbReference type="ARBA" id="ARBA00023136"/>
    </source>
</evidence>
<dbReference type="InterPro" id="IPR003245">
    <property type="entry name" value="Phytocyanin_dom"/>
</dbReference>
<proteinExistence type="inferred from homology"/>
<dbReference type="CDD" id="cd11019">
    <property type="entry name" value="OsENODL1_like"/>
    <property type="match status" value="1"/>
</dbReference>
<dbReference type="Pfam" id="PF02298">
    <property type="entry name" value="Cu_bind_like"/>
    <property type="match status" value="1"/>
</dbReference>
<name>W1Q0C2_AMBTC</name>
<feature type="transmembrane region" description="Helical" evidence="10">
    <location>
        <begin position="177"/>
        <end position="196"/>
    </location>
</feature>
<evidence type="ECO:0000256" key="1">
    <source>
        <dbReference type="ARBA" id="ARBA00004589"/>
    </source>
</evidence>
<dbReference type="GO" id="GO:0012505">
    <property type="term" value="C:endomembrane system"/>
    <property type="evidence" value="ECO:0007669"/>
    <property type="project" value="UniProtKB-SubCell"/>
</dbReference>
<keyword evidence="5" id="KW-1015">Disulfide bond</keyword>
<protein>
    <recommendedName>
        <fullName evidence="12">Phytocyanin domain-containing protein</fullName>
    </recommendedName>
</protein>
<keyword evidence="7" id="KW-0449">Lipoprotein</keyword>
<dbReference type="PROSITE" id="PS51485">
    <property type="entry name" value="PHYTOCYANIN"/>
    <property type="match status" value="1"/>
</dbReference>
<feature type="signal peptide" evidence="11">
    <location>
        <begin position="1"/>
        <end position="28"/>
    </location>
</feature>
<evidence type="ECO:0000256" key="6">
    <source>
        <dbReference type="ARBA" id="ARBA00023180"/>
    </source>
</evidence>
<evidence type="ECO:0000256" key="3">
    <source>
        <dbReference type="ARBA" id="ARBA00022729"/>
    </source>
</evidence>
<evidence type="ECO:0000256" key="8">
    <source>
        <dbReference type="ARBA" id="ARBA00035011"/>
    </source>
</evidence>
<evidence type="ECO:0000313" key="13">
    <source>
        <dbReference type="EMBL" id="ERN13360.1"/>
    </source>
</evidence>
<feature type="domain" description="Phytocyanin" evidence="12">
    <location>
        <begin position="30"/>
        <end position="134"/>
    </location>
</feature>
<dbReference type="InterPro" id="IPR008972">
    <property type="entry name" value="Cupredoxin"/>
</dbReference>
<dbReference type="AlphaFoldDB" id="W1Q0C2"/>
<dbReference type="GO" id="GO:0009055">
    <property type="term" value="F:electron transfer activity"/>
    <property type="evidence" value="ECO:0007669"/>
    <property type="project" value="InterPro"/>
</dbReference>
<evidence type="ECO:0000259" key="12">
    <source>
        <dbReference type="PROSITE" id="PS51485"/>
    </source>
</evidence>
<keyword evidence="2" id="KW-0336">GPI-anchor</keyword>
<accession>W1Q0C2</accession>
<dbReference type="PANTHER" id="PTHR33021">
    <property type="entry name" value="BLUE COPPER PROTEIN"/>
    <property type="match status" value="1"/>
</dbReference>
<gene>
    <name evidence="13" type="ORF">AMTR_s00041p00135510</name>
</gene>
<dbReference type="FunFam" id="2.60.40.420:FF:000010">
    <property type="entry name" value="Early nodulin-like protein 1"/>
    <property type="match status" value="1"/>
</dbReference>
<dbReference type="HOGENOM" id="CLU_058719_1_0_1"/>
<evidence type="ECO:0000313" key="14">
    <source>
        <dbReference type="Proteomes" id="UP000017836"/>
    </source>
</evidence>
<comment type="similarity">
    <text evidence="8">Belongs to the early nodulin-like (ENODL) family.</text>
</comment>
<keyword evidence="14" id="KW-1185">Reference proteome</keyword>
<keyword evidence="10" id="KW-0812">Transmembrane</keyword>
<dbReference type="KEGG" id="atr:18441601"/>
<dbReference type="Proteomes" id="UP000017836">
    <property type="component" value="Unassembled WGS sequence"/>
</dbReference>
<comment type="subcellular location">
    <subcellularLocation>
        <location evidence="9">Endomembrane system</location>
        <topology evidence="9">Lipid-anchor</topology>
    </subcellularLocation>
    <subcellularLocation>
        <location evidence="1">Membrane</location>
        <topology evidence="1">Lipid-anchor</topology>
        <topology evidence="1">GPI-anchor</topology>
    </subcellularLocation>
</comment>
<keyword evidence="4 10" id="KW-0472">Membrane</keyword>
<reference evidence="14" key="1">
    <citation type="journal article" date="2013" name="Science">
        <title>The Amborella genome and the evolution of flowering plants.</title>
        <authorList>
            <consortium name="Amborella Genome Project"/>
        </authorList>
    </citation>
    <scope>NUCLEOTIDE SEQUENCE [LARGE SCALE GENOMIC DNA]</scope>
</reference>
<feature type="chain" id="PRO_5004807907" description="Phytocyanin domain-containing protein" evidence="11">
    <location>
        <begin position="29"/>
        <end position="197"/>
    </location>
</feature>
<dbReference type="InterPro" id="IPR041846">
    <property type="entry name" value="ENL_dom"/>
</dbReference>
<dbReference type="SUPFAM" id="SSF49503">
    <property type="entry name" value="Cupredoxins"/>
    <property type="match status" value="1"/>
</dbReference>
<dbReference type="Gene3D" id="2.60.40.420">
    <property type="entry name" value="Cupredoxins - blue copper proteins"/>
    <property type="match status" value="1"/>
</dbReference>
<sequence length="197" mass="21297">MGYHLHSKLCSFFQACLLLSLKIAVTCGAYEFKVGGLHAWGIPTKANAQIYNNWSKSNRFHIGDSLLFLYPPSQDSVIQVAEEAYNGCKTSDPILAMDDGNSLFNLTKPGKYFFISGVAGHCEKSQKLEITVFSSYGDFYPPSSAPSVLPSASSPSYATVFGPMPMPSSSERSRTHFLASVIAGIGAISSVAFLNLF</sequence>
<evidence type="ECO:0000256" key="9">
    <source>
        <dbReference type="ARBA" id="ARBA00037868"/>
    </source>
</evidence>
<evidence type="ECO:0000256" key="2">
    <source>
        <dbReference type="ARBA" id="ARBA00022622"/>
    </source>
</evidence>
<organism evidence="13 14">
    <name type="scientific">Amborella trichopoda</name>
    <dbReference type="NCBI Taxonomy" id="13333"/>
    <lineage>
        <taxon>Eukaryota</taxon>
        <taxon>Viridiplantae</taxon>
        <taxon>Streptophyta</taxon>
        <taxon>Embryophyta</taxon>
        <taxon>Tracheophyta</taxon>
        <taxon>Spermatophyta</taxon>
        <taxon>Magnoliopsida</taxon>
        <taxon>Amborellales</taxon>
        <taxon>Amborellaceae</taxon>
        <taxon>Amborella</taxon>
    </lineage>
</organism>
<dbReference type="eggNOG" id="ENOG502S1YB">
    <property type="taxonomic scope" value="Eukaryota"/>
</dbReference>
<dbReference type="GO" id="GO:0005886">
    <property type="term" value="C:plasma membrane"/>
    <property type="evidence" value="ECO:0000318"/>
    <property type="project" value="GO_Central"/>
</dbReference>
<dbReference type="InterPro" id="IPR039391">
    <property type="entry name" value="Phytocyanin-like"/>
</dbReference>
<dbReference type="EMBL" id="KI392588">
    <property type="protein sequence ID" value="ERN13360.1"/>
    <property type="molecule type" value="Genomic_DNA"/>
</dbReference>
<keyword evidence="3 11" id="KW-0732">Signal</keyword>
<dbReference type="GO" id="GO:0098552">
    <property type="term" value="C:side of membrane"/>
    <property type="evidence" value="ECO:0007669"/>
    <property type="project" value="UniProtKB-KW"/>
</dbReference>
<dbReference type="OMA" id="VYTYWSK"/>
<dbReference type="Gramene" id="ERN13360">
    <property type="protein sequence ID" value="ERN13360"/>
    <property type="gene ID" value="AMTR_s00041p00135510"/>
</dbReference>
<evidence type="ECO:0000256" key="5">
    <source>
        <dbReference type="ARBA" id="ARBA00023157"/>
    </source>
</evidence>
<dbReference type="PANTHER" id="PTHR33021:SF44">
    <property type="entry name" value="EARLY NODULIN-LIKE PROTEIN 8"/>
    <property type="match status" value="1"/>
</dbReference>
<keyword evidence="6" id="KW-0325">Glycoprotein</keyword>
<keyword evidence="10" id="KW-1133">Transmembrane helix</keyword>
<evidence type="ECO:0000256" key="10">
    <source>
        <dbReference type="SAM" id="Phobius"/>
    </source>
</evidence>